<evidence type="ECO:0000313" key="2">
    <source>
        <dbReference type="EMBL" id="AEV20908.1"/>
    </source>
</evidence>
<sequence length="48" mass="5550">MEANRPLAVPASLPFAQQEKGKQKSEEKRKKVKKSSRRLISGPWYTQH</sequence>
<proteinExistence type="predicted"/>
<evidence type="ECO:0000256" key="1">
    <source>
        <dbReference type="SAM" id="MobiDB-lite"/>
    </source>
</evidence>
<reference evidence="2 3" key="1">
    <citation type="submission" date="2011-11" db="EMBL/GenBank/DDBJ databases">
        <title>Complete genome sequence of thermophilic Geobacillus thermoleovorans CCB_US3_UF5.</title>
        <authorList>
            <person name="Muhd Sakaff M.K.L."/>
            <person name="Abdul Rahman A.Y."/>
            <person name="Saito J.A."/>
            <person name="Hou S."/>
            <person name="Alam M."/>
        </authorList>
    </citation>
    <scope>NUCLEOTIDE SEQUENCE [LARGE SCALE GENOMIC DNA]</scope>
    <source>
        <strain evidence="2 3">CCB_US3_UF5</strain>
    </source>
</reference>
<organism evidence="2 3">
    <name type="scientific">Geobacillus thermoleovorans CCB_US3_UF5</name>
    <dbReference type="NCBI Taxonomy" id="1111068"/>
    <lineage>
        <taxon>Bacteria</taxon>
        <taxon>Bacillati</taxon>
        <taxon>Bacillota</taxon>
        <taxon>Bacilli</taxon>
        <taxon>Bacillales</taxon>
        <taxon>Anoxybacillaceae</taxon>
        <taxon>Geobacillus</taxon>
        <taxon>Geobacillus thermoleovorans group</taxon>
    </lineage>
</organism>
<evidence type="ECO:0000313" key="3">
    <source>
        <dbReference type="Proteomes" id="UP000005636"/>
    </source>
</evidence>
<dbReference type="EMBL" id="CP003125">
    <property type="protein sequence ID" value="AEV20908.1"/>
    <property type="molecule type" value="Genomic_DNA"/>
</dbReference>
<name>A0ABM5MMJ0_GEOTH</name>
<dbReference type="Proteomes" id="UP000005636">
    <property type="component" value="Chromosome"/>
</dbReference>
<accession>A0ABM5MMJ0</accession>
<keyword evidence="3" id="KW-1185">Reference proteome</keyword>
<protein>
    <submittedName>
        <fullName evidence="2">Uncharacterized protein</fullName>
    </submittedName>
</protein>
<feature type="region of interest" description="Disordered" evidence="1">
    <location>
        <begin position="1"/>
        <end position="48"/>
    </location>
</feature>
<feature type="compositionally biased region" description="Basic and acidic residues" evidence="1">
    <location>
        <begin position="19"/>
        <end position="29"/>
    </location>
</feature>
<gene>
    <name evidence="2" type="ORF">GTCCBUS3UF5_36070</name>
</gene>